<dbReference type="EMBL" id="LXQA010401854">
    <property type="protein sequence ID" value="MCI49482.1"/>
    <property type="molecule type" value="Genomic_DNA"/>
</dbReference>
<protein>
    <submittedName>
        <fullName evidence="1">Uncharacterized protein</fullName>
    </submittedName>
</protein>
<feature type="non-terminal residue" evidence="1">
    <location>
        <position position="36"/>
    </location>
</feature>
<proteinExistence type="predicted"/>
<organism evidence="1 2">
    <name type="scientific">Trifolium medium</name>
    <dbReference type="NCBI Taxonomy" id="97028"/>
    <lineage>
        <taxon>Eukaryota</taxon>
        <taxon>Viridiplantae</taxon>
        <taxon>Streptophyta</taxon>
        <taxon>Embryophyta</taxon>
        <taxon>Tracheophyta</taxon>
        <taxon>Spermatophyta</taxon>
        <taxon>Magnoliopsida</taxon>
        <taxon>eudicotyledons</taxon>
        <taxon>Gunneridae</taxon>
        <taxon>Pentapetalae</taxon>
        <taxon>rosids</taxon>
        <taxon>fabids</taxon>
        <taxon>Fabales</taxon>
        <taxon>Fabaceae</taxon>
        <taxon>Papilionoideae</taxon>
        <taxon>50 kb inversion clade</taxon>
        <taxon>NPAAA clade</taxon>
        <taxon>Hologalegina</taxon>
        <taxon>IRL clade</taxon>
        <taxon>Trifolieae</taxon>
        <taxon>Trifolium</taxon>
    </lineage>
</organism>
<sequence>MRIASKSKKGLAMARREEELEGELDQEKLGIIIKHK</sequence>
<keyword evidence="2" id="KW-1185">Reference proteome</keyword>
<dbReference type="AlphaFoldDB" id="A0A392SM39"/>
<reference evidence="1 2" key="1">
    <citation type="journal article" date="2018" name="Front. Plant Sci.">
        <title>Red Clover (Trifolium pratense) and Zigzag Clover (T. medium) - A Picture of Genomic Similarities and Differences.</title>
        <authorList>
            <person name="Dluhosova J."/>
            <person name="Istvanek J."/>
            <person name="Nedelnik J."/>
            <person name="Repkova J."/>
        </authorList>
    </citation>
    <scope>NUCLEOTIDE SEQUENCE [LARGE SCALE GENOMIC DNA]</scope>
    <source>
        <strain evidence="2">cv. 10/8</strain>
        <tissue evidence="1">Leaf</tissue>
    </source>
</reference>
<dbReference type="Proteomes" id="UP000265520">
    <property type="component" value="Unassembled WGS sequence"/>
</dbReference>
<evidence type="ECO:0000313" key="2">
    <source>
        <dbReference type="Proteomes" id="UP000265520"/>
    </source>
</evidence>
<accession>A0A392SM39</accession>
<name>A0A392SM39_9FABA</name>
<evidence type="ECO:0000313" key="1">
    <source>
        <dbReference type="EMBL" id="MCI49482.1"/>
    </source>
</evidence>
<comment type="caution">
    <text evidence="1">The sequence shown here is derived from an EMBL/GenBank/DDBJ whole genome shotgun (WGS) entry which is preliminary data.</text>
</comment>